<accession>A0ABQ4XIL9</accession>
<reference evidence="1" key="2">
    <citation type="submission" date="2022-01" db="EMBL/GenBank/DDBJ databases">
        <authorList>
            <person name="Yamashiro T."/>
            <person name="Shiraishi A."/>
            <person name="Satake H."/>
            <person name="Nakayama K."/>
        </authorList>
    </citation>
    <scope>NUCLEOTIDE SEQUENCE</scope>
</reference>
<organism evidence="1 2">
    <name type="scientific">Tanacetum coccineum</name>
    <dbReference type="NCBI Taxonomy" id="301880"/>
    <lineage>
        <taxon>Eukaryota</taxon>
        <taxon>Viridiplantae</taxon>
        <taxon>Streptophyta</taxon>
        <taxon>Embryophyta</taxon>
        <taxon>Tracheophyta</taxon>
        <taxon>Spermatophyta</taxon>
        <taxon>Magnoliopsida</taxon>
        <taxon>eudicotyledons</taxon>
        <taxon>Gunneridae</taxon>
        <taxon>Pentapetalae</taxon>
        <taxon>asterids</taxon>
        <taxon>campanulids</taxon>
        <taxon>Asterales</taxon>
        <taxon>Asteraceae</taxon>
        <taxon>Asteroideae</taxon>
        <taxon>Anthemideae</taxon>
        <taxon>Anthemidinae</taxon>
        <taxon>Tanacetum</taxon>
    </lineage>
</organism>
<sequence length="434" mass="49371">MQEVILFYNGLGIPTRQILDSRGAIPSKTAADAKVAIQEMAEYSQKWHNGTSRSKSTETSDGLAAIQAQLNNLNNLGREIKKVNEKVYAAQEGCEQYKGPHYTKDGPLKEEGKTLEEAYYTQFEASVSIVPLLTYLTLGLRELAHTRLTVELADKTVKYPKGIAENVLVGIGKFTFPEDFIILDMPEDIKLRRNQGDDLIPTIEEGEVIEEFRTRDDELDIGIDDYPSYCDYDKKIHINCAHNLKFSCMIGFEFTHANFFPLLYVNMMSKKFHNSIMKDKIVYKGNNVVGALMNIPIFVGTFSVMTDFAVLEDMDAYRDDGMGDVIFGEPFLRGVGIKTKWLEGIITLYNSDDEVTYQMVRSHPRFKRHTNEQCNKIPPLLKVSEKDEKNGISHAYQKLKGFYKGVLNLGPDYIRNAKTEEWLTRGHISVHDME</sequence>
<comment type="caution">
    <text evidence="1">The sequence shown here is derived from an EMBL/GenBank/DDBJ whole genome shotgun (WGS) entry which is preliminary data.</text>
</comment>
<dbReference type="PANTHER" id="PTHR33067">
    <property type="entry name" value="RNA-DIRECTED DNA POLYMERASE-RELATED"/>
    <property type="match status" value="1"/>
</dbReference>
<dbReference type="Gene3D" id="2.40.70.10">
    <property type="entry name" value="Acid Proteases"/>
    <property type="match status" value="1"/>
</dbReference>
<dbReference type="EMBL" id="BQNB010009557">
    <property type="protein sequence ID" value="GJS65154.1"/>
    <property type="molecule type" value="Genomic_DNA"/>
</dbReference>
<name>A0ABQ4XIL9_9ASTR</name>
<dbReference type="InterPro" id="IPR021109">
    <property type="entry name" value="Peptidase_aspartic_dom_sf"/>
</dbReference>
<evidence type="ECO:0000313" key="1">
    <source>
        <dbReference type="EMBL" id="GJS65154.1"/>
    </source>
</evidence>
<keyword evidence="2" id="KW-1185">Reference proteome</keyword>
<protein>
    <submittedName>
        <fullName evidence="1">Uncharacterized protein</fullName>
    </submittedName>
</protein>
<dbReference type="Proteomes" id="UP001151760">
    <property type="component" value="Unassembled WGS sequence"/>
</dbReference>
<dbReference type="PANTHER" id="PTHR33067:SF9">
    <property type="entry name" value="RNA-DIRECTED DNA POLYMERASE"/>
    <property type="match status" value="1"/>
</dbReference>
<reference evidence="1" key="1">
    <citation type="journal article" date="2022" name="Int. J. Mol. Sci.">
        <title>Draft Genome of Tanacetum Coccineum: Genomic Comparison of Closely Related Tanacetum-Family Plants.</title>
        <authorList>
            <person name="Yamashiro T."/>
            <person name="Shiraishi A."/>
            <person name="Nakayama K."/>
            <person name="Satake H."/>
        </authorList>
    </citation>
    <scope>NUCLEOTIDE SEQUENCE</scope>
</reference>
<proteinExistence type="predicted"/>
<evidence type="ECO:0000313" key="2">
    <source>
        <dbReference type="Proteomes" id="UP001151760"/>
    </source>
</evidence>
<gene>
    <name evidence="1" type="ORF">Tco_0679718</name>
</gene>